<protein>
    <submittedName>
        <fullName evidence="4">ATP-binding cassette domain-containing protein</fullName>
    </submittedName>
</protein>
<dbReference type="InterPro" id="IPR003593">
    <property type="entry name" value="AAA+_ATPase"/>
</dbReference>
<evidence type="ECO:0000313" key="5">
    <source>
        <dbReference type="Proteomes" id="UP000798808"/>
    </source>
</evidence>
<dbReference type="InterPro" id="IPR027417">
    <property type="entry name" value="P-loop_NTPase"/>
</dbReference>
<dbReference type="PROSITE" id="PS00211">
    <property type="entry name" value="ABC_TRANSPORTER_1"/>
    <property type="match status" value="1"/>
</dbReference>
<dbReference type="PANTHER" id="PTHR24220:SF611">
    <property type="entry name" value="ATP-BINDING COMPONENT OF ABC TRANSPORTER-RELATED"/>
    <property type="match status" value="1"/>
</dbReference>
<dbReference type="Pfam" id="PF00005">
    <property type="entry name" value="ABC_tran"/>
    <property type="match status" value="1"/>
</dbReference>
<evidence type="ECO:0000256" key="2">
    <source>
        <dbReference type="ARBA" id="ARBA00022840"/>
    </source>
</evidence>
<dbReference type="RefSeq" id="WP_155169601.1">
    <property type="nucleotide sequence ID" value="NZ_BAAAFL010000068.1"/>
</dbReference>
<evidence type="ECO:0000259" key="3">
    <source>
        <dbReference type="PROSITE" id="PS50893"/>
    </source>
</evidence>
<dbReference type="InterPro" id="IPR015854">
    <property type="entry name" value="ABC_transpr_LolD-like"/>
</dbReference>
<evidence type="ECO:0000256" key="1">
    <source>
        <dbReference type="ARBA" id="ARBA00022741"/>
    </source>
</evidence>
<keyword evidence="5" id="KW-1185">Reference proteome</keyword>
<dbReference type="EMBL" id="SMLW01000357">
    <property type="protein sequence ID" value="MTI24054.1"/>
    <property type="molecule type" value="Genomic_DNA"/>
</dbReference>
<dbReference type="SUPFAM" id="SSF52540">
    <property type="entry name" value="P-loop containing nucleoside triphosphate hydrolases"/>
    <property type="match status" value="1"/>
</dbReference>
<keyword evidence="1" id="KW-0547">Nucleotide-binding</keyword>
<dbReference type="Proteomes" id="UP000798808">
    <property type="component" value="Unassembled WGS sequence"/>
</dbReference>
<dbReference type="InterPro" id="IPR017871">
    <property type="entry name" value="ABC_transporter-like_CS"/>
</dbReference>
<dbReference type="SMART" id="SM00382">
    <property type="entry name" value="AAA"/>
    <property type="match status" value="1"/>
</dbReference>
<feature type="domain" description="ABC transporter" evidence="3">
    <location>
        <begin position="2"/>
        <end position="220"/>
    </location>
</feature>
<gene>
    <name evidence="4" type="ORF">E1163_03755</name>
</gene>
<organism evidence="4 5">
    <name type="scientific">Fulvivirga kasyanovii</name>
    <dbReference type="NCBI Taxonomy" id="396812"/>
    <lineage>
        <taxon>Bacteria</taxon>
        <taxon>Pseudomonadati</taxon>
        <taxon>Bacteroidota</taxon>
        <taxon>Cytophagia</taxon>
        <taxon>Cytophagales</taxon>
        <taxon>Fulvivirgaceae</taxon>
        <taxon>Fulvivirga</taxon>
    </lineage>
</organism>
<dbReference type="Gene3D" id="3.40.50.300">
    <property type="entry name" value="P-loop containing nucleotide triphosphate hydrolases"/>
    <property type="match status" value="1"/>
</dbReference>
<proteinExistence type="predicted"/>
<dbReference type="PANTHER" id="PTHR24220">
    <property type="entry name" value="IMPORT ATP-BINDING PROTEIN"/>
    <property type="match status" value="1"/>
</dbReference>
<reference evidence="4 5" key="1">
    <citation type="submission" date="2019-02" db="EMBL/GenBank/DDBJ databases">
        <authorList>
            <person name="Goldberg S.R."/>
            <person name="Haltli B.A."/>
            <person name="Correa H."/>
            <person name="Russell K.G."/>
        </authorList>
    </citation>
    <scope>NUCLEOTIDE SEQUENCE [LARGE SCALE GENOMIC DNA]</scope>
    <source>
        <strain evidence="4 5">JCM 16186</strain>
    </source>
</reference>
<evidence type="ECO:0000313" key="4">
    <source>
        <dbReference type="EMBL" id="MTI24054.1"/>
    </source>
</evidence>
<accession>A0ABW9RJ17</accession>
<dbReference type="GO" id="GO:0005524">
    <property type="term" value="F:ATP binding"/>
    <property type="evidence" value="ECO:0007669"/>
    <property type="project" value="UniProtKB-KW"/>
</dbReference>
<dbReference type="InterPro" id="IPR003439">
    <property type="entry name" value="ABC_transporter-like_ATP-bd"/>
</dbReference>
<name>A0ABW9RJ17_9BACT</name>
<keyword evidence="2 4" id="KW-0067">ATP-binding</keyword>
<dbReference type="PROSITE" id="PS50893">
    <property type="entry name" value="ABC_TRANSPORTER_2"/>
    <property type="match status" value="1"/>
</dbReference>
<sequence>MLKTKSLHFAYNPHQKFHFPDFELRHKENMLILGESGIGKTTLLHLLAGLLAPASGTVQLDGTDFSGLSSGKLDRFRGNHIGIVFQRPRFIQALTLEENLYLAQYLANKKRDDNRLSEVLKRLGIARHRKARAHRLSQGEQQRAAIALALINHPSLILADEPTSSLDDKNCSAVSELLLEQAEATAAMLVVITHDQRLKEIFHNTLELSGYNTHAPLQQAS</sequence>
<comment type="caution">
    <text evidence="4">The sequence shown here is derived from an EMBL/GenBank/DDBJ whole genome shotgun (WGS) entry which is preliminary data.</text>
</comment>